<reference evidence="2 3" key="1">
    <citation type="journal article" date="2011" name="J. Bacteriol.">
        <title>Genome sequence of the verrucomicrobium Opitutus terrae PB90-1, an abundant inhabitant of rice paddy soil ecosystems.</title>
        <authorList>
            <person name="van Passel M.W."/>
            <person name="Kant R."/>
            <person name="Palva A."/>
            <person name="Copeland A."/>
            <person name="Lucas S."/>
            <person name="Lapidus A."/>
            <person name="Glavina del Rio T."/>
            <person name="Pitluck S."/>
            <person name="Goltsman E."/>
            <person name="Clum A."/>
            <person name="Sun H."/>
            <person name="Schmutz J."/>
            <person name="Larimer F.W."/>
            <person name="Land M.L."/>
            <person name="Hauser L."/>
            <person name="Kyrpides N."/>
            <person name="Mikhailova N."/>
            <person name="Richardson P.P."/>
            <person name="Janssen P.H."/>
            <person name="de Vos W.M."/>
            <person name="Smidt H."/>
        </authorList>
    </citation>
    <scope>NUCLEOTIDE SEQUENCE [LARGE SCALE GENOMIC DNA]</scope>
    <source>
        <strain evidence="3">DSM 11246 / JCM 15787 / PB90-1</strain>
    </source>
</reference>
<organism evidence="2 3">
    <name type="scientific">Opitutus terrae (strain DSM 11246 / JCM 15787 / PB90-1)</name>
    <dbReference type="NCBI Taxonomy" id="452637"/>
    <lineage>
        <taxon>Bacteria</taxon>
        <taxon>Pseudomonadati</taxon>
        <taxon>Verrucomicrobiota</taxon>
        <taxon>Opitutia</taxon>
        <taxon>Opitutales</taxon>
        <taxon>Opitutaceae</taxon>
        <taxon>Opitutus</taxon>
    </lineage>
</organism>
<evidence type="ECO:0000256" key="1">
    <source>
        <dbReference type="SAM" id="MobiDB-lite"/>
    </source>
</evidence>
<name>B1ZR61_OPITP</name>
<evidence type="ECO:0008006" key="4">
    <source>
        <dbReference type="Google" id="ProtNLM"/>
    </source>
</evidence>
<dbReference type="HOGENOM" id="CLU_2383313_0_0_0"/>
<dbReference type="AlphaFoldDB" id="B1ZR61"/>
<dbReference type="STRING" id="452637.Oter_0442"/>
<dbReference type="EMBL" id="CP001032">
    <property type="protein sequence ID" value="ACB73732.1"/>
    <property type="molecule type" value="Genomic_DNA"/>
</dbReference>
<proteinExistence type="predicted"/>
<dbReference type="OrthoDB" id="196825at2"/>
<feature type="region of interest" description="Disordered" evidence="1">
    <location>
        <begin position="1"/>
        <end position="35"/>
    </location>
</feature>
<accession>B1ZR61</accession>
<evidence type="ECO:0000313" key="2">
    <source>
        <dbReference type="EMBL" id="ACB73732.1"/>
    </source>
</evidence>
<evidence type="ECO:0000313" key="3">
    <source>
        <dbReference type="Proteomes" id="UP000007013"/>
    </source>
</evidence>
<sequence length="94" mass="10119">MINSTTSTDRAVHPDPVAATKSVAVRASAPRPDQLSTENAAYLREALARQPEIRPEVVERGRNLAADPNYPSIDILKQVSAVILATPDLTDVKS</sequence>
<gene>
    <name evidence="2" type="ordered locus">Oter_0442</name>
</gene>
<protein>
    <recommendedName>
        <fullName evidence="4">Anti-sigma-28 factor FlgM C-terminal domain-containing protein</fullName>
    </recommendedName>
</protein>
<dbReference type="eggNOG" id="ENOG50314ZS">
    <property type="taxonomic scope" value="Bacteria"/>
</dbReference>
<dbReference type="Proteomes" id="UP000007013">
    <property type="component" value="Chromosome"/>
</dbReference>
<keyword evidence="3" id="KW-1185">Reference proteome</keyword>
<dbReference type="KEGG" id="ote:Oter_0442"/>